<dbReference type="InterPro" id="IPR050832">
    <property type="entry name" value="Bact_Acetyltransf"/>
</dbReference>
<dbReference type="SUPFAM" id="SSF55729">
    <property type="entry name" value="Acyl-CoA N-acyltransferases (Nat)"/>
    <property type="match status" value="1"/>
</dbReference>
<dbReference type="InterPro" id="IPR000182">
    <property type="entry name" value="GNAT_dom"/>
</dbReference>
<proteinExistence type="predicted"/>
<sequence>MPANRNARRKWGARVLAPHEVAKYAADIRQLTRNEQERQAGELLKGVGLDDFLDKILARADFAVLNVEGKCCGFCAFYTYEPALDTAFITLFLVTPNVRRSGMARSVLEVVAGAALQYGFRYLTLKVRQDNTPAIHFYLSQGFQIAERHGGDIVMSLEMTALDGPNGNDADKRGSRFFSMNKQKTELCV</sequence>
<keyword evidence="1 4" id="KW-0808">Transferase</keyword>
<accession>A0A7V7G1N1</accession>
<dbReference type="InterPro" id="IPR016181">
    <property type="entry name" value="Acyl_CoA_acyltransferase"/>
</dbReference>
<dbReference type="Gene3D" id="3.40.630.30">
    <property type="match status" value="1"/>
</dbReference>
<comment type="caution">
    <text evidence="4">The sequence shown here is derived from an EMBL/GenBank/DDBJ whole genome shotgun (WGS) entry which is preliminary data.</text>
</comment>
<dbReference type="PANTHER" id="PTHR43877">
    <property type="entry name" value="AMINOALKYLPHOSPHONATE N-ACETYLTRANSFERASE-RELATED-RELATED"/>
    <property type="match status" value="1"/>
</dbReference>
<dbReference type="GO" id="GO:0016747">
    <property type="term" value="F:acyltransferase activity, transferring groups other than amino-acyl groups"/>
    <property type="evidence" value="ECO:0007669"/>
    <property type="project" value="InterPro"/>
</dbReference>
<dbReference type="AlphaFoldDB" id="A0A7V7G1N1"/>
<dbReference type="PROSITE" id="PS51186">
    <property type="entry name" value="GNAT"/>
    <property type="match status" value="1"/>
</dbReference>
<organism evidence="4 5">
    <name type="scientific">Billgrantia pellis</name>
    <dbReference type="NCBI Taxonomy" id="2606936"/>
    <lineage>
        <taxon>Bacteria</taxon>
        <taxon>Pseudomonadati</taxon>
        <taxon>Pseudomonadota</taxon>
        <taxon>Gammaproteobacteria</taxon>
        <taxon>Oceanospirillales</taxon>
        <taxon>Halomonadaceae</taxon>
        <taxon>Billgrantia</taxon>
    </lineage>
</organism>
<keyword evidence="5" id="KW-1185">Reference proteome</keyword>
<evidence type="ECO:0000313" key="4">
    <source>
        <dbReference type="EMBL" id="KAA0012853.1"/>
    </source>
</evidence>
<dbReference type="EMBL" id="VTPY01000003">
    <property type="protein sequence ID" value="KAA0012853.1"/>
    <property type="molecule type" value="Genomic_DNA"/>
</dbReference>
<evidence type="ECO:0000313" key="5">
    <source>
        <dbReference type="Proteomes" id="UP000486760"/>
    </source>
</evidence>
<dbReference type="CDD" id="cd04301">
    <property type="entry name" value="NAT_SF"/>
    <property type="match status" value="1"/>
</dbReference>
<dbReference type="Pfam" id="PF00583">
    <property type="entry name" value="Acetyltransf_1"/>
    <property type="match status" value="1"/>
</dbReference>
<evidence type="ECO:0000259" key="3">
    <source>
        <dbReference type="PROSITE" id="PS51186"/>
    </source>
</evidence>
<name>A0A7V7G1N1_9GAMM</name>
<feature type="domain" description="N-acetyltransferase" evidence="3">
    <location>
        <begin position="26"/>
        <end position="160"/>
    </location>
</feature>
<keyword evidence="2" id="KW-0012">Acyltransferase</keyword>
<dbReference type="Proteomes" id="UP000486760">
    <property type="component" value="Unassembled WGS sequence"/>
</dbReference>
<gene>
    <name evidence="4" type="ORF">F0A17_07925</name>
</gene>
<evidence type="ECO:0000256" key="1">
    <source>
        <dbReference type="ARBA" id="ARBA00022679"/>
    </source>
</evidence>
<evidence type="ECO:0000256" key="2">
    <source>
        <dbReference type="ARBA" id="ARBA00023315"/>
    </source>
</evidence>
<protein>
    <submittedName>
        <fullName evidence="4">GNAT family N-acetyltransferase</fullName>
    </submittedName>
</protein>
<dbReference type="RefSeq" id="WP_149327807.1">
    <property type="nucleotide sequence ID" value="NZ_VTPY01000003.1"/>
</dbReference>
<reference evidence="4 5" key="1">
    <citation type="submission" date="2019-08" db="EMBL/GenBank/DDBJ databases">
        <title>Bioinformatics analysis of the strain L3 and L5.</title>
        <authorList>
            <person name="Li X."/>
        </authorList>
    </citation>
    <scope>NUCLEOTIDE SEQUENCE [LARGE SCALE GENOMIC DNA]</scope>
    <source>
        <strain evidence="4 5">L5</strain>
    </source>
</reference>